<keyword evidence="2" id="KW-1185">Reference proteome</keyword>
<sequence length="241" mass="25894">MTVQRGGRNIYGISIGVLSLESYFPKPPGHIKNPSSLPFTAAYEILDGITVPELLNRPAPAMVGRLIEAAQRLERQGVHAITGSCGFLALFQREIAQSVRIPVFLSSLIQVPLVWQMTRAPVGVLTASASALTASHLAGVGADGVPLEIQGLEDTLEFASVILRNERNDMDLDKVEAEIIAAGRALVTRNPAIRAIVLECTDLPPFACSLQQALELPVFDLVTLSGMIHEAALRQAYKGFS</sequence>
<organism evidence="1 2">
    <name type="scientific">Paracoccus yeei</name>
    <dbReference type="NCBI Taxonomy" id="147645"/>
    <lineage>
        <taxon>Bacteria</taxon>
        <taxon>Pseudomonadati</taxon>
        <taxon>Pseudomonadota</taxon>
        <taxon>Alphaproteobacteria</taxon>
        <taxon>Rhodobacterales</taxon>
        <taxon>Paracoccaceae</taxon>
        <taxon>Paracoccus</taxon>
    </lineage>
</organism>
<protein>
    <recommendedName>
        <fullName evidence="3">Aspartate/glutamate racemase family protein</fullName>
    </recommendedName>
</protein>
<evidence type="ECO:0000313" key="1">
    <source>
        <dbReference type="EMBL" id="ARC37349.1"/>
    </source>
</evidence>
<dbReference type="KEGG" id="pye:A6J80_14075"/>
<dbReference type="NCBIfam" id="NF005679">
    <property type="entry name" value="PRK07475.1"/>
    <property type="match status" value="1"/>
</dbReference>
<name>A0A1V0GUJ0_9RHOB</name>
<dbReference type="Proteomes" id="UP000191257">
    <property type="component" value="Chromosome"/>
</dbReference>
<reference evidence="1" key="1">
    <citation type="submission" date="2017-12" db="EMBL/GenBank/DDBJ databases">
        <title>FDA dAtabase for Regulatory Grade micrObial Sequences (FDA-ARGOS): Supporting development and validation of Infectious Disease Dx tests.</title>
        <authorList>
            <person name="Campos J."/>
            <person name="Goldberg B."/>
            <person name="Tallon L."/>
            <person name="Sadzewicz L."/>
            <person name="Sengamalay N."/>
            <person name="Ott S."/>
            <person name="Godinez A."/>
            <person name="Nagaraj S."/>
            <person name="Vyas G."/>
            <person name="Aluvathingal J."/>
            <person name="Nadendla S."/>
            <person name="Geyer C."/>
            <person name="Nandy P."/>
            <person name="Hobson J."/>
            <person name="Sichtig H."/>
        </authorList>
    </citation>
    <scope>NUCLEOTIDE SEQUENCE</scope>
    <source>
        <strain evidence="1">FDAARGOS_252</strain>
    </source>
</reference>
<dbReference type="Gene3D" id="3.40.50.1860">
    <property type="match status" value="2"/>
</dbReference>
<gene>
    <name evidence="1" type="ORF">A6J80_14075</name>
</gene>
<dbReference type="GO" id="GO:0016855">
    <property type="term" value="F:racemase and epimerase activity, acting on amino acids and derivatives"/>
    <property type="evidence" value="ECO:0007669"/>
    <property type="project" value="InterPro"/>
</dbReference>
<evidence type="ECO:0008006" key="3">
    <source>
        <dbReference type="Google" id="ProtNLM"/>
    </source>
</evidence>
<dbReference type="EMBL" id="CP020442">
    <property type="protein sequence ID" value="ARC37349.1"/>
    <property type="molecule type" value="Genomic_DNA"/>
</dbReference>
<dbReference type="RefSeq" id="WP_080621914.1">
    <property type="nucleotide sequence ID" value="NZ_CAWMZI010000001.1"/>
</dbReference>
<accession>A0A1V0GUJ0</accession>
<dbReference type="eggNOG" id="COG1794">
    <property type="taxonomic scope" value="Bacteria"/>
</dbReference>
<dbReference type="STRING" id="147645.A6J80_14075"/>
<dbReference type="AlphaFoldDB" id="A0A1V0GUJ0"/>
<dbReference type="InterPro" id="IPR001920">
    <property type="entry name" value="Asp/Glu_race"/>
</dbReference>
<evidence type="ECO:0000313" key="2">
    <source>
        <dbReference type="Proteomes" id="UP000191257"/>
    </source>
</evidence>
<proteinExistence type="predicted"/>